<accession>A0A2R6QK24</accession>
<evidence type="ECO:0000313" key="7">
    <source>
        <dbReference type="Proteomes" id="UP000241394"/>
    </source>
</evidence>
<dbReference type="OrthoDB" id="8707547at2759"/>
<evidence type="ECO:0000256" key="1">
    <source>
        <dbReference type="ARBA" id="ARBA00004496"/>
    </source>
</evidence>
<name>A0A2R6QK24_ACTCC</name>
<dbReference type="GO" id="GO:0005737">
    <property type="term" value="C:cytoplasm"/>
    <property type="evidence" value="ECO:0007669"/>
    <property type="project" value="UniProtKB-SubCell"/>
</dbReference>
<sequence>MQGNRGGGDPFFNFGDPFAGLGGFSGFAGQRSLASSFFGGRDPFDDPFFTRPFGGLFEPSIFRHTGNPFTDAHASGYLEHQVPRPNRSRGPIIEELNSDDEREQEDKEEEEKDNRRKHSRSSKEPYVEDPDDETEGRKSKQMQYMNDFSRANYAHSRPQTHSFTFQSSSVSYGGVNGTHYTSSRTMRTGSDGLTIDESKEADTASGQAAHRIFKGIHDKGHTVARKLNSDGRVDTMQTLHNLNEEELSGFEQVWNGNAKHLPGWSEGLRDGSGTSGQNGPASRGRGGWALPSTEHPQHSGRVRSNVGGSAGPSHSQHSGRMKADDGVRTGSGRGRPRSATNVNINHARRH</sequence>
<dbReference type="AlphaFoldDB" id="A0A2R6QK24"/>
<dbReference type="EMBL" id="NKQK01000015">
    <property type="protein sequence ID" value="PSS09752.1"/>
    <property type="molecule type" value="Genomic_DNA"/>
</dbReference>
<evidence type="ECO:0000256" key="4">
    <source>
        <dbReference type="ARBA" id="ARBA00022553"/>
    </source>
</evidence>
<feature type="region of interest" description="Disordered" evidence="5">
    <location>
        <begin position="80"/>
        <end position="139"/>
    </location>
</feature>
<dbReference type="InParanoid" id="A0A2R6QK24"/>
<organism evidence="6 7">
    <name type="scientific">Actinidia chinensis var. chinensis</name>
    <name type="common">Chinese soft-hair kiwi</name>
    <dbReference type="NCBI Taxonomy" id="1590841"/>
    <lineage>
        <taxon>Eukaryota</taxon>
        <taxon>Viridiplantae</taxon>
        <taxon>Streptophyta</taxon>
        <taxon>Embryophyta</taxon>
        <taxon>Tracheophyta</taxon>
        <taxon>Spermatophyta</taxon>
        <taxon>Magnoliopsida</taxon>
        <taxon>eudicotyledons</taxon>
        <taxon>Gunneridae</taxon>
        <taxon>Pentapetalae</taxon>
        <taxon>asterids</taxon>
        <taxon>Ericales</taxon>
        <taxon>Actinidiaceae</taxon>
        <taxon>Actinidia</taxon>
    </lineage>
</organism>
<comment type="similarity">
    <text evidence="2">Belongs to the MLF family.</text>
</comment>
<evidence type="ECO:0000256" key="5">
    <source>
        <dbReference type="SAM" id="MobiDB-lite"/>
    </source>
</evidence>
<evidence type="ECO:0000256" key="3">
    <source>
        <dbReference type="ARBA" id="ARBA00022490"/>
    </source>
</evidence>
<protein>
    <submittedName>
        <fullName evidence="6">Filaggrin like</fullName>
    </submittedName>
</protein>
<dbReference type="OMA" id="NPRKQGR"/>
<keyword evidence="3" id="KW-0963">Cytoplasm</keyword>
<dbReference type="Proteomes" id="UP000241394">
    <property type="component" value="Chromosome LG15"/>
</dbReference>
<keyword evidence="7" id="KW-1185">Reference proteome</keyword>
<reference evidence="6 7" key="1">
    <citation type="submission" date="2017-07" db="EMBL/GenBank/DDBJ databases">
        <title>An improved, manually edited Actinidia chinensis var. chinensis (kiwifruit) genome highlights the challenges associated with draft genomes and gene prediction in plants.</title>
        <authorList>
            <person name="Pilkington S."/>
            <person name="Crowhurst R."/>
            <person name="Hilario E."/>
            <person name="Nardozza S."/>
            <person name="Fraser L."/>
            <person name="Peng Y."/>
            <person name="Gunaseelan K."/>
            <person name="Simpson R."/>
            <person name="Tahir J."/>
            <person name="Deroles S."/>
            <person name="Templeton K."/>
            <person name="Luo Z."/>
            <person name="Davy M."/>
            <person name="Cheng C."/>
            <person name="Mcneilage M."/>
            <person name="Scaglione D."/>
            <person name="Liu Y."/>
            <person name="Zhang Q."/>
            <person name="Datson P."/>
            <person name="De Silva N."/>
            <person name="Gardiner S."/>
            <person name="Bassett H."/>
            <person name="Chagne D."/>
            <person name="Mccallum J."/>
            <person name="Dzierzon H."/>
            <person name="Deng C."/>
            <person name="Wang Y.-Y."/>
            <person name="Barron N."/>
            <person name="Manako K."/>
            <person name="Bowen J."/>
            <person name="Foster T."/>
            <person name="Erridge Z."/>
            <person name="Tiffin H."/>
            <person name="Waite C."/>
            <person name="Davies K."/>
            <person name="Grierson E."/>
            <person name="Laing W."/>
            <person name="Kirk R."/>
            <person name="Chen X."/>
            <person name="Wood M."/>
            <person name="Montefiori M."/>
            <person name="Brummell D."/>
            <person name="Schwinn K."/>
            <person name="Catanach A."/>
            <person name="Fullerton C."/>
            <person name="Li D."/>
            <person name="Meiyalaghan S."/>
            <person name="Nieuwenhuizen N."/>
            <person name="Read N."/>
            <person name="Prakash R."/>
            <person name="Hunter D."/>
            <person name="Zhang H."/>
            <person name="Mckenzie M."/>
            <person name="Knabel M."/>
            <person name="Harris A."/>
            <person name="Allan A."/>
            <person name="Chen A."/>
            <person name="Janssen B."/>
            <person name="Plunkett B."/>
            <person name="Dwamena C."/>
            <person name="Voogd C."/>
            <person name="Leif D."/>
            <person name="Lafferty D."/>
            <person name="Souleyre E."/>
            <person name="Varkonyi-Gasic E."/>
            <person name="Gambi F."/>
            <person name="Hanley J."/>
            <person name="Yao J.-L."/>
            <person name="Cheung J."/>
            <person name="David K."/>
            <person name="Warren B."/>
            <person name="Marsh K."/>
            <person name="Snowden K."/>
            <person name="Lin-Wang K."/>
            <person name="Brian L."/>
            <person name="Martinez-Sanchez M."/>
            <person name="Wang M."/>
            <person name="Ileperuma N."/>
            <person name="Macnee N."/>
            <person name="Campin R."/>
            <person name="Mcatee P."/>
            <person name="Drummond R."/>
            <person name="Espley R."/>
            <person name="Ireland H."/>
            <person name="Wu R."/>
            <person name="Atkinson R."/>
            <person name="Karunairetnam S."/>
            <person name="Bulley S."/>
            <person name="Chunkath S."/>
            <person name="Hanley Z."/>
            <person name="Storey R."/>
            <person name="Thrimawithana A."/>
            <person name="Thomson S."/>
            <person name="David C."/>
            <person name="Testolin R."/>
        </authorList>
    </citation>
    <scope>NUCLEOTIDE SEQUENCE [LARGE SCALE GENOMIC DNA]</scope>
    <source>
        <strain evidence="7">cv. Red5</strain>
        <tissue evidence="6">Young leaf</tissue>
    </source>
</reference>
<proteinExistence type="inferred from homology"/>
<evidence type="ECO:0000256" key="2">
    <source>
        <dbReference type="ARBA" id="ARBA00008332"/>
    </source>
</evidence>
<dbReference type="Gramene" id="PSS09752">
    <property type="protein sequence ID" value="PSS09752"/>
    <property type="gene ID" value="CEY00_Acc12667"/>
</dbReference>
<dbReference type="InterPro" id="IPR019376">
    <property type="entry name" value="Myeloid_leukemia_factor"/>
</dbReference>
<keyword evidence="4" id="KW-0597">Phosphoprotein</keyword>
<dbReference type="FunCoup" id="A0A2R6QK24">
    <property type="interactions" value="2519"/>
</dbReference>
<evidence type="ECO:0000313" key="6">
    <source>
        <dbReference type="EMBL" id="PSS09752.1"/>
    </source>
</evidence>
<comment type="caution">
    <text evidence="6">The sequence shown here is derived from an EMBL/GenBank/DDBJ whole genome shotgun (WGS) entry which is preliminary data.</text>
</comment>
<gene>
    <name evidence="6" type="ORF">CEY00_Acc12667</name>
</gene>
<reference evidence="7" key="2">
    <citation type="journal article" date="2018" name="BMC Genomics">
        <title>A manually annotated Actinidia chinensis var. chinensis (kiwifruit) genome highlights the challenges associated with draft genomes and gene prediction in plants.</title>
        <authorList>
            <person name="Pilkington S.M."/>
            <person name="Crowhurst R."/>
            <person name="Hilario E."/>
            <person name="Nardozza S."/>
            <person name="Fraser L."/>
            <person name="Peng Y."/>
            <person name="Gunaseelan K."/>
            <person name="Simpson R."/>
            <person name="Tahir J."/>
            <person name="Deroles S.C."/>
            <person name="Templeton K."/>
            <person name="Luo Z."/>
            <person name="Davy M."/>
            <person name="Cheng C."/>
            <person name="McNeilage M."/>
            <person name="Scaglione D."/>
            <person name="Liu Y."/>
            <person name="Zhang Q."/>
            <person name="Datson P."/>
            <person name="De Silva N."/>
            <person name="Gardiner S.E."/>
            <person name="Bassett H."/>
            <person name="Chagne D."/>
            <person name="McCallum J."/>
            <person name="Dzierzon H."/>
            <person name="Deng C."/>
            <person name="Wang Y.Y."/>
            <person name="Barron L."/>
            <person name="Manako K."/>
            <person name="Bowen J."/>
            <person name="Foster T.M."/>
            <person name="Erridge Z.A."/>
            <person name="Tiffin H."/>
            <person name="Waite C.N."/>
            <person name="Davies K.M."/>
            <person name="Grierson E.P."/>
            <person name="Laing W.A."/>
            <person name="Kirk R."/>
            <person name="Chen X."/>
            <person name="Wood M."/>
            <person name="Montefiori M."/>
            <person name="Brummell D.A."/>
            <person name="Schwinn K.E."/>
            <person name="Catanach A."/>
            <person name="Fullerton C."/>
            <person name="Li D."/>
            <person name="Meiyalaghan S."/>
            <person name="Nieuwenhuizen N."/>
            <person name="Read N."/>
            <person name="Prakash R."/>
            <person name="Hunter D."/>
            <person name="Zhang H."/>
            <person name="McKenzie M."/>
            <person name="Knabel M."/>
            <person name="Harris A."/>
            <person name="Allan A.C."/>
            <person name="Gleave A."/>
            <person name="Chen A."/>
            <person name="Janssen B.J."/>
            <person name="Plunkett B."/>
            <person name="Ampomah-Dwamena C."/>
            <person name="Voogd C."/>
            <person name="Leif D."/>
            <person name="Lafferty D."/>
            <person name="Souleyre E.J.F."/>
            <person name="Varkonyi-Gasic E."/>
            <person name="Gambi F."/>
            <person name="Hanley J."/>
            <person name="Yao J.L."/>
            <person name="Cheung J."/>
            <person name="David K.M."/>
            <person name="Warren B."/>
            <person name="Marsh K."/>
            <person name="Snowden K.C."/>
            <person name="Lin-Wang K."/>
            <person name="Brian L."/>
            <person name="Martinez-Sanchez M."/>
            <person name="Wang M."/>
            <person name="Ileperuma N."/>
            <person name="Macnee N."/>
            <person name="Campin R."/>
            <person name="McAtee P."/>
            <person name="Drummond R.S.M."/>
            <person name="Espley R.V."/>
            <person name="Ireland H.S."/>
            <person name="Wu R."/>
            <person name="Atkinson R.G."/>
            <person name="Karunairetnam S."/>
            <person name="Bulley S."/>
            <person name="Chunkath S."/>
            <person name="Hanley Z."/>
            <person name="Storey R."/>
            <person name="Thrimawithana A.H."/>
            <person name="Thomson S."/>
            <person name="David C."/>
            <person name="Testolin R."/>
            <person name="Huang H."/>
            <person name="Hellens R.P."/>
            <person name="Schaffer R.J."/>
        </authorList>
    </citation>
    <scope>NUCLEOTIDE SEQUENCE [LARGE SCALE GENOMIC DNA]</scope>
    <source>
        <strain evidence="7">cv. Red5</strain>
    </source>
</reference>
<feature type="compositionally biased region" description="Acidic residues" evidence="5">
    <location>
        <begin position="96"/>
        <end position="111"/>
    </location>
</feature>
<dbReference type="STRING" id="1590841.A0A2R6QK24"/>
<dbReference type="Pfam" id="PF10248">
    <property type="entry name" value="Mlf1IP"/>
    <property type="match status" value="1"/>
</dbReference>
<comment type="subcellular location">
    <subcellularLocation>
        <location evidence="1">Cytoplasm</location>
    </subcellularLocation>
</comment>
<dbReference type="PANTHER" id="PTHR13105">
    <property type="entry name" value="MYELOID LEUKEMIA FACTOR"/>
    <property type="match status" value="1"/>
</dbReference>
<feature type="region of interest" description="Disordered" evidence="5">
    <location>
        <begin position="261"/>
        <end position="350"/>
    </location>
</feature>